<dbReference type="GO" id="GO:0003824">
    <property type="term" value="F:catalytic activity"/>
    <property type="evidence" value="ECO:0007669"/>
    <property type="project" value="InterPro"/>
</dbReference>
<dbReference type="Gene3D" id="3.40.50.1820">
    <property type="entry name" value="alpha/beta hydrolase"/>
    <property type="match status" value="1"/>
</dbReference>
<proteinExistence type="predicted"/>
<protein>
    <recommendedName>
        <fullName evidence="1">AB hydrolase-1 domain-containing protein</fullName>
    </recommendedName>
</protein>
<gene>
    <name evidence="2" type="ORF">METZ01_LOCUS134335</name>
</gene>
<dbReference type="EMBL" id="UINC01019263">
    <property type="protein sequence ID" value="SVA81481.1"/>
    <property type="molecule type" value="Genomic_DNA"/>
</dbReference>
<accession>A0A381YXW6</accession>
<dbReference type="InterPro" id="IPR000073">
    <property type="entry name" value="AB_hydrolase_1"/>
</dbReference>
<dbReference type="GO" id="GO:0016020">
    <property type="term" value="C:membrane"/>
    <property type="evidence" value="ECO:0007669"/>
    <property type="project" value="TreeGrafter"/>
</dbReference>
<reference evidence="2" key="1">
    <citation type="submission" date="2018-05" db="EMBL/GenBank/DDBJ databases">
        <authorList>
            <person name="Lanie J.A."/>
            <person name="Ng W.-L."/>
            <person name="Kazmierczak K.M."/>
            <person name="Andrzejewski T.M."/>
            <person name="Davidsen T.M."/>
            <person name="Wayne K.J."/>
            <person name="Tettelin H."/>
            <person name="Glass J.I."/>
            <person name="Rusch D."/>
            <person name="Podicherti R."/>
            <person name="Tsui H.-C.T."/>
            <person name="Winkler M.E."/>
        </authorList>
    </citation>
    <scope>NUCLEOTIDE SEQUENCE</scope>
</reference>
<name>A0A381YXW6_9ZZZZ</name>
<dbReference type="PRINTS" id="PR00111">
    <property type="entry name" value="ABHYDROLASE"/>
</dbReference>
<dbReference type="Pfam" id="PF00561">
    <property type="entry name" value="Abhydrolase_1"/>
    <property type="match status" value="1"/>
</dbReference>
<evidence type="ECO:0000313" key="2">
    <source>
        <dbReference type="EMBL" id="SVA81481.1"/>
    </source>
</evidence>
<dbReference type="InterPro" id="IPR029058">
    <property type="entry name" value="AB_hydrolase_fold"/>
</dbReference>
<evidence type="ECO:0000259" key="1">
    <source>
        <dbReference type="Pfam" id="PF00561"/>
    </source>
</evidence>
<dbReference type="InterPro" id="IPR050266">
    <property type="entry name" value="AB_hydrolase_sf"/>
</dbReference>
<dbReference type="PANTHER" id="PTHR43798">
    <property type="entry name" value="MONOACYLGLYCEROL LIPASE"/>
    <property type="match status" value="1"/>
</dbReference>
<dbReference type="PANTHER" id="PTHR43798:SF33">
    <property type="entry name" value="HYDROLASE, PUTATIVE (AFU_ORTHOLOGUE AFUA_2G14860)-RELATED"/>
    <property type="match status" value="1"/>
</dbReference>
<organism evidence="2">
    <name type="scientific">marine metagenome</name>
    <dbReference type="NCBI Taxonomy" id="408172"/>
    <lineage>
        <taxon>unclassified sequences</taxon>
        <taxon>metagenomes</taxon>
        <taxon>ecological metagenomes</taxon>
    </lineage>
</organism>
<dbReference type="PRINTS" id="PR00412">
    <property type="entry name" value="EPOXHYDRLASE"/>
</dbReference>
<feature type="domain" description="AB hydrolase-1" evidence="1">
    <location>
        <begin position="64"/>
        <end position="298"/>
    </location>
</feature>
<dbReference type="SUPFAM" id="SSF53474">
    <property type="entry name" value="alpha/beta-Hydrolases"/>
    <property type="match status" value="1"/>
</dbReference>
<dbReference type="AlphaFoldDB" id="A0A381YXW6"/>
<sequence length="317" mass="36078">MYIIFLIFSVSLLCIVIPYFFKTLPLKDIKEEEAPKEGNLVKLSNGNLYYKLHESKHRGASKKIIVLVHGFSTPSFVWNGMLDFLLDGGYSVLVYDHYGRGYSDRPRIKYNKELYVESLKELLNNLGLEEPVNLVGYSMGGPIVGYFADKYPERVKTVSMIAPAGFMQNISLPNNWITKPIIGEWFWHVFGNRIYGIGQMSETSYSDDQFSINQEEFLINFKKQLAFSGFVESLLSTVRNFNLFDTRKMYSNLGKKKIPVFVAWGTKDGVVSYEGSKELLERIPTAKLLTIEGGTHDITYRQPSQVAPALVGFLSDH</sequence>
<dbReference type="InterPro" id="IPR000639">
    <property type="entry name" value="Epox_hydrolase-like"/>
</dbReference>